<keyword evidence="7" id="KW-0695">RNA-directed DNA polymerase</keyword>
<evidence type="ECO:0000256" key="7">
    <source>
        <dbReference type="ARBA" id="ARBA00022918"/>
    </source>
</evidence>
<dbReference type="GO" id="GO:0003676">
    <property type="term" value="F:nucleic acid binding"/>
    <property type="evidence" value="ECO:0007669"/>
    <property type="project" value="InterPro"/>
</dbReference>
<dbReference type="InterPro" id="IPR036397">
    <property type="entry name" value="RNaseH_sf"/>
</dbReference>
<dbReference type="GO" id="GO:0003964">
    <property type="term" value="F:RNA-directed DNA polymerase activity"/>
    <property type="evidence" value="ECO:0007669"/>
    <property type="project" value="UniProtKB-KW"/>
</dbReference>
<dbReference type="AlphaFoldDB" id="A0AAW1N413"/>
<feature type="domain" description="Integrase catalytic" evidence="10">
    <location>
        <begin position="1"/>
        <end position="89"/>
    </location>
</feature>
<keyword evidence="8" id="KW-0548">Nucleotidyltransferase</keyword>
<evidence type="ECO:0000256" key="4">
    <source>
        <dbReference type="ARBA" id="ARBA00022801"/>
    </source>
</evidence>
<keyword evidence="12" id="KW-1185">Reference proteome</keyword>
<dbReference type="PANTHER" id="PTHR42648">
    <property type="entry name" value="TRANSPOSASE, PUTATIVE-RELATED"/>
    <property type="match status" value="1"/>
</dbReference>
<accession>A0AAW1N413</accession>
<keyword evidence="5" id="KW-0460">Magnesium</keyword>
<dbReference type="PROSITE" id="PS50994">
    <property type="entry name" value="INTEGRASE"/>
    <property type="match status" value="1"/>
</dbReference>
<evidence type="ECO:0000256" key="3">
    <source>
        <dbReference type="ARBA" id="ARBA00022759"/>
    </source>
</evidence>
<dbReference type="Gene3D" id="3.30.420.10">
    <property type="entry name" value="Ribonuclease H-like superfamily/Ribonuclease H"/>
    <property type="match status" value="1"/>
</dbReference>
<keyword evidence="2" id="KW-0479">Metal-binding</keyword>
<dbReference type="GO" id="GO:0003887">
    <property type="term" value="F:DNA-directed DNA polymerase activity"/>
    <property type="evidence" value="ECO:0007669"/>
    <property type="project" value="UniProtKB-KW"/>
</dbReference>
<dbReference type="GO" id="GO:0006310">
    <property type="term" value="P:DNA recombination"/>
    <property type="evidence" value="ECO:0007669"/>
    <property type="project" value="UniProtKB-KW"/>
</dbReference>
<dbReference type="GO" id="GO:0015074">
    <property type="term" value="P:DNA integration"/>
    <property type="evidence" value="ECO:0007669"/>
    <property type="project" value="UniProtKB-KW"/>
</dbReference>
<comment type="caution">
    <text evidence="11">The sequence shown here is derived from an EMBL/GenBank/DDBJ whole genome shotgun (WGS) entry which is preliminary data.</text>
</comment>
<dbReference type="Proteomes" id="UP001458880">
    <property type="component" value="Unassembled WGS sequence"/>
</dbReference>
<evidence type="ECO:0000256" key="5">
    <source>
        <dbReference type="ARBA" id="ARBA00022842"/>
    </source>
</evidence>
<evidence type="ECO:0000313" key="12">
    <source>
        <dbReference type="Proteomes" id="UP001458880"/>
    </source>
</evidence>
<dbReference type="InterPro" id="IPR012337">
    <property type="entry name" value="RNaseH-like_sf"/>
</dbReference>
<dbReference type="InterPro" id="IPR001584">
    <property type="entry name" value="Integrase_cat-core"/>
</dbReference>
<dbReference type="GO" id="GO:0004519">
    <property type="term" value="F:endonuclease activity"/>
    <property type="evidence" value="ECO:0007669"/>
    <property type="project" value="UniProtKB-KW"/>
</dbReference>
<dbReference type="PANTHER" id="PTHR42648:SF11">
    <property type="entry name" value="TRANSPOSON TY4-P GAG-POL POLYPROTEIN"/>
    <property type="match status" value="1"/>
</dbReference>
<keyword evidence="9" id="KW-0233">DNA recombination</keyword>
<keyword evidence="1" id="KW-0540">Nuclease</keyword>
<keyword evidence="8" id="KW-0239">DNA-directed DNA polymerase</keyword>
<dbReference type="GO" id="GO:0016787">
    <property type="term" value="F:hydrolase activity"/>
    <property type="evidence" value="ECO:0007669"/>
    <property type="project" value="UniProtKB-KW"/>
</dbReference>
<keyword evidence="4" id="KW-0378">Hydrolase</keyword>
<evidence type="ECO:0000313" key="11">
    <source>
        <dbReference type="EMBL" id="KAK9753346.1"/>
    </source>
</evidence>
<dbReference type="EMBL" id="JASPKY010000014">
    <property type="protein sequence ID" value="KAK9753346.1"/>
    <property type="molecule type" value="Genomic_DNA"/>
</dbReference>
<evidence type="ECO:0000256" key="9">
    <source>
        <dbReference type="ARBA" id="ARBA00023172"/>
    </source>
</evidence>
<gene>
    <name evidence="11" type="ORF">QE152_g3526</name>
</gene>
<proteinExistence type="predicted"/>
<evidence type="ECO:0000256" key="8">
    <source>
        <dbReference type="ARBA" id="ARBA00022932"/>
    </source>
</evidence>
<protein>
    <recommendedName>
        <fullName evidence="10">Integrase catalytic domain-containing protein</fullName>
    </recommendedName>
</protein>
<organism evidence="11 12">
    <name type="scientific">Popillia japonica</name>
    <name type="common">Japanese beetle</name>
    <dbReference type="NCBI Taxonomy" id="7064"/>
    <lineage>
        <taxon>Eukaryota</taxon>
        <taxon>Metazoa</taxon>
        <taxon>Ecdysozoa</taxon>
        <taxon>Arthropoda</taxon>
        <taxon>Hexapoda</taxon>
        <taxon>Insecta</taxon>
        <taxon>Pterygota</taxon>
        <taxon>Neoptera</taxon>
        <taxon>Endopterygota</taxon>
        <taxon>Coleoptera</taxon>
        <taxon>Polyphaga</taxon>
        <taxon>Scarabaeiformia</taxon>
        <taxon>Scarabaeidae</taxon>
        <taxon>Rutelinae</taxon>
        <taxon>Popillia</taxon>
    </lineage>
</organism>
<dbReference type="GO" id="GO:0046872">
    <property type="term" value="F:metal ion binding"/>
    <property type="evidence" value="ECO:0007669"/>
    <property type="project" value="UniProtKB-KW"/>
</dbReference>
<evidence type="ECO:0000256" key="1">
    <source>
        <dbReference type="ARBA" id="ARBA00022722"/>
    </source>
</evidence>
<reference evidence="11 12" key="1">
    <citation type="journal article" date="2024" name="BMC Genomics">
        <title>De novo assembly and annotation of Popillia japonica's genome with initial clues to its potential as an invasive pest.</title>
        <authorList>
            <person name="Cucini C."/>
            <person name="Boschi S."/>
            <person name="Funari R."/>
            <person name="Cardaioli E."/>
            <person name="Iannotti N."/>
            <person name="Marturano G."/>
            <person name="Paoli F."/>
            <person name="Bruttini M."/>
            <person name="Carapelli A."/>
            <person name="Frati F."/>
            <person name="Nardi F."/>
        </authorList>
    </citation>
    <scope>NUCLEOTIDE SEQUENCE [LARGE SCALE GENOMIC DNA]</scope>
    <source>
        <strain evidence="11">DMR45628</strain>
    </source>
</reference>
<keyword evidence="3" id="KW-0255">Endonuclease</keyword>
<dbReference type="SUPFAM" id="SSF53098">
    <property type="entry name" value="Ribonuclease H-like"/>
    <property type="match status" value="1"/>
</dbReference>
<keyword evidence="6" id="KW-0229">DNA integration</keyword>
<evidence type="ECO:0000256" key="6">
    <source>
        <dbReference type="ARBA" id="ARBA00022908"/>
    </source>
</evidence>
<sequence length="191" mass="22003">MSKEFEELLKREGIQRQLTIPGTSQQNGVSERRNLTLANVTRCLLIESGLPLSFWGEAITTATTRKIILARDVVFDENIFPAQNWNRYTYEKPKEWAKIYIEAQEELIDEPITADIPNEVIHENSENSCENLVHDIVDIVEESDGENFETEETEHTEMNNQFFSSRNGRRIIEQSILLITKRTANNSSSVE</sequence>
<keyword evidence="8" id="KW-0808">Transferase</keyword>
<evidence type="ECO:0000256" key="2">
    <source>
        <dbReference type="ARBA" id="ARBA00022723"/>
    </source>
</evidence>
<name>A0AAW1N413_POPJA</name>
<dbReference type="InterPro" id="IPR039537">
    <property type="entry name" value="Retrotran_Ty1/copia-like"/>
</dbReference>
<evidence type="ECO:0000259" key="10">
    <source>
        <dbReference type="PROSITE" id="PS50994"/>
    </source>
</evidence>